<evidence type="ECO:0000256" key="1">
    <source>
        <dbReference type="SAM" id="SignalP"/>
    </source>
</evidence>
<dbReference type="RefSeq" id="WP_044218913.1">
    <property type="nucleotide sequence ID" value="NZ_JBKAGJ010000017.1"/>
</dbReference>
<evidence type="ECO:0000313" key="3">
    <source>
        <dbReference type="Proteomes" id="UP000029736"/>
    </source>
</evidence>
<gene>
    <name evidence="2" type="ORF">IX84_09070</name>
</gene>
<dbReference type="AlphaFoldDB" id="A0A098SBD3"/>
<reference evidence="2 3" key="1">
    <citation type="journal article" date="2014" name="Int. J. Syst. Evol. Microbiol.">
        <title>Phaeodactylibacter xiamenensis gen. nov., sp. nov., a member of the family Saprospiraceae isolated from the marine alga Phaeodactylum tricornutum.</title>
        <authorList>
            <person name="Chen Z.Jr."/>
            <person name="Lei X."/>
            <person name="Lai Q."/>
            <person name="Li Y."/>
            <person name="Zhang B."/>
            <person name="Zhang J."/>
            <person name="Zhang H."/>
            <person name="Yang L."/>
            <person name="Zheng W."/>
            <person name="Tian Y."/>
            <person name="Yu Z."/>
            <person name="Xu H.Jr."/>
            <person name="Zheng T."/>
        </authorList>
    </citation>
    <scope>NUCLEOTIDE SEQUENCE [LARGE SCALE GENOMIC DNA]</scope>
    <source>
        <strain evidence="2 3">KD52</strain>
    </source>
</reference>
<organism evidence="2 3">
    <name type="scientific">Phaeodactylibacter xiamenensis</name>
    <dbReference type="NCBI Taxonomy" id="1524460"/>
    <lineage>
        <taxon>Bacteria</taxon>
        <taxon>Pseudomonadati</taxon>
        <taxon>Bacteroidota</taxon>
        <taxon>Saprospiria</taxon>
        <taxon>Saprospirales</taxon>
        <taxon>Haliscomenobacteraceae</taxon>
        <taxon>Phaeodactylibacter</taxon>
    </lineage>
</organism>
<dbReference type="EMBL" id="JPOS01000019">
    <property type="protein sequence ID" value="KGE88342.1"/>
    <property type="molecule type" value="Genomic_DNA"/>
</dbReference>
<feature type="signal peptide" evidence="1">
    <location>
        <begin position="1"/>
        <end position="19"/>
    </location>
</feature>
<proteinExistence type="predicted"/>
<evidence type="ECO:0008006" key="4">
    <source>
        <dbReference type="Google" id="ProtNLM"/>
    </source>
</evidence>
<keyword evidence="1" id="KW-0732">Signal</keyword>
<name>A0A098SBD3_9BACT</name>
<sequence>MQARYFLLLMILAGTTLQAQEQPPELHIGYFAPFGVQIGGSVAYTDVLKQQIGAHQWWWRAQAGYFAQPNVSDAVFLHPEVEYRRCRPGQYFYASSSIGSSLAYTLSKQEGTLNLASGTIDYQKEGSLYIIPRISLGIGVAPRKRLGGYLRASYGQQLGGDNGKQAFFSAAAGLAISMHSKP</sequence>
<evidence type="ECO:0000313" key="2">
    <source>
        <dbReference type="EMBL" id="KGE88342.1"/>
    </source>
</evidence>
<dbReference type="OrthoDB" id="9928844at2"/>
<feature type="chain" id="PRO_5001940077" description="Outer membrane protein beta-barrel domain-containing protein" evidence="1">
    <location>
        <begin position="20"/>
        <end position="182"/>
    </location>
</feature>
<accession>A0A098SBD3</accession>
<keyword evidence="3" id="KW-1185">Reference proteome</keyword>
<protein>
    <recommendedName>
        <fullName evidence="4">Outer membrane protein beta-barrel domain-containing protein</fullName>
    </recommendedName>
</protein>
<comment type="caution">
    <text evidence="2">The sequence shown here is derived from an EMBL/GenBank/DDBJ whole genome shotgun (WGS) entry which is preliminary data.</text>
</comment>
<dbReference type="Proteomes" id="UP000029736">
    <property type="component" value="Unassembled WGS sequence"/>
</dbReference>